<dbReference type="PANTHER" id="PTHR10099">
    <property type="entry name" value="PHOSPHORIBOSYLFORMYLGLYCINAMIDINE SYNTHASE"/>
    <property type="match status" value="1"/>
</dbReference>
<protein>
    <recommendedName>
        <fullName evidence="6">Phosphoribosylformylglycinamidine synthase linker domain-containing protein</fullName>
    </recommendedName>
</protein>
<feature type="compositionally biased region" description="Polar residues" evidence="5">
    <location>
        <begin position="37"/>
        <end position="51"/>
    </location>
</feature>
<evidence type="ECO:0000313" key="7">
    <source>
        <dbReference type="EMBL" id="PIO68812.1"/>
    </source>
</evidence>
<dbReference type="Gene3D" id="1.10.8.750">
    <property type="entry name" value="Phosphoribosylformylglycinamidine synthase, linker domain"/>
    <property type="match status" value="1"/>
</dbReference>
<reference evidence="7 8" key="1">
    <citation type="submission" date="2015-09" db="EMBL/GenBank/DDBJ databases">
        <title>Draft genome of the parasitic nematode Teladorsagia circumcincta isolate WARC Sus (inbred).</title>
        <authorList>
            <person name="Mitreva M."/>
        </authorList>
    </citation>
    <scope>NUCLEOTIDE SEQUENCE [LARGE SCALE GENOMIC DNA]</scope>
    <source>
        <strain evidence="7 8">S</strain>
    </source>
</reference>
<keyword evidence="4" id="KW-0067">ATP-binding</keyword>
<feature type="compositionally biased region" description="Basic and acidic residues" evidence="5">
    <location>
        <begin position="57"/>
        <end position="66"/>
    </location>
</feature>
<dbReference type="SUPFAM" id="SSF109736">
    <property type="entry name" value="FGAM synthase PurL, linker domain"/>
    <property type="match status" value="1"/>
</dbReference>
<evidence type="ECO:0000259" key="6">
    <source>
        <dbReference type="Pfam" id="PF18072"/>
    </source>
</evidence>
<evidence type="ECO:0000256" key="1">
    <source>
        <dbReference type="ARBA" id="ARBA00022598"/>
    </source>
</evidence>
<dbReference type="OrthoDB" id="5843066at2759"/>
<dbReference type="PANTHER" id="PTHR10099:SF1">
    <property type="entry name" value="PHOSPHORIBOSYLFORMYLGLYCINAMIDINE SYNTHASE"/>
    <property type="match status" value="1"/>
</dbReference>
<feature type="non-terminal residue" evidence="7">
    <location>
        <position position="274"/>
    </location>
</feature>
<sequence>MSTSEGNRRDRTPKEFEPGGITQAGRARIGAKDGQAGQWSETQSSRQSAENGSGAERVCERRDADTRPANTGRRNGRVLDEQPPLRGSCSYLGELHDSSGLLGAPGDKNKGGAAACGACATNMVKLTFKTAYCTNAMSALSAAGIEEVTRLERTIRYQFDGGPIPDDDILLEIAGDRMTECIYTDQIDFTPIRGREKVLEIDVLGDPTNLDKANDELGLAFDAHDLLYYKDLFANKFKRNPTDVELFDLAQSDSEHSRHWFFRGSLIIDGKQRK</sequence>
<evidence type="ECO:0000256" key="4">
    <source>
        <dbReference type="ARBA" id="ARBA00022840"/>
    </source>
</evidence>
<dbReference type="InterPro" id="IPR041609">
    <property type="entry name" value="PurL_linker"/>
</dbReference>
<dbReference type="EMBL" id="KZ346910">
    <property type="protein sequence ID" value="PIO68812.1"/>
    <property type="molecule type" value="Genomic_DNA"/>
</dbReference>
<feature type="domain" description="Phosphoribosylformylglycinamidine synthase linker" evidence="6">
    <location>
        <begin position="210"/>
        <end position="259"/>
    </location>
</feature>
<dbReference type="GO" id="GO:0005737">
    <property type="term" value="C:cytoplasm"/>
    <property type="evidence" value="ECO:0007669"/>
    <property type="project" value="TreeGrafter"/>
</dbReference>
<dbReference type="AlphaFoldDB" id="A0A2G9UGE8"/>
<dbReference type="InterPro" id="IPR036604">
    <property type="entry name" value="PurS-like_sf"/>
</dbReference>
<keyword evidence="1" id="KW-0436">Ligase</keyword>
<name>A0A2G9UGE8_TELCI</name>
<dbReference type="GO" id="GO:0004642">
    <property type="term" value="F:phosphoribosylformylglycinamidine synthase activity"/>
    <property type="evidence" value="ECO:0007669"/>
    <property type="project" value="TreeGrafter"/>
</dbReference>
<evidence type="ECO:0000256" key="2">
    <source>
        <dbReference type="ARBA" id="ARBA00022741"/>
    </source>
</evidence>
<dbReference type="Proteomes" id="UP000230423">
    <property type="component" value="Unassembled WGS sequence"/>
</dbReference>
<keyword evidence="8" id="KW-1185">Reference proteome</keyword>
<evidence type="ECO:0000313" key="8">
    <source>
        <dbReference type="Proteomes" id="UP000230423"/>
    </source>
</evidence>
<evidence type="ECO:0000256" key="3">
    <source>
        <dbReference type="ARBA" id="ARBA00022755"/>
    </source>
</evidence>
<evidence type="ECO:0000256" key="5">
    <source>
        <dbReference type="SAM" id="MobiDB-lite"/>
    </source>
</evidence>
<dbReference type="Pfam" id="PF18072">
    <property type="entry name" value="FGAR-AT_linker"/>
    <property type="match status" value="1"/>
</dbReference>
<gene>
    <name evidence="7" type="ORF">TELCIR_09382</name>
</gene>
<feature type="region of interest" description="Disordered" evidence="5">
    <location>
        <begin position="1"/>
        <end position="83"/>
    </location>
</feature>
<dbReference type="SUPFAM" id="SSF82697">
    <property type="entry name" value="PurS-like"/>
    <property type="match status" value="1"/>
</dbReference>
<organism evidence="7 8">
    <name type="scientific">Teladorsagia circumcincta</name>
    <name type="common">Brown stomach worm</name>
    <name type="synonym">Ostertagia circumcincta</name>
    <dbReference type="NCBI Taxonomy" id="45464"/>
    <lineage>
        <taxon>Eukaryota</taxon>
        <taxon>Metazoa</taxon>
        <taxon>Ecdysozoa</taxon>
        <taxon>Nematoda</taxon>
        <taxon>Chromadorea</taxon>
        <taxon>Rhabditida</taxon>
        <taxon>Rhabditina</taxon>
        <taxon>Rhabditomorpha</taxon>
        <taxon>Strongyloidea</taxon>
        <taxon>Trichostrongylidae</taxon>
        <taxon>Teladorsagia</taxon>
    </lineage>
</organism>
<keyword evidence="3" id="KW-0658">Purine biosynthesis</keyword>
<keyword evidence="2" id="KW-0547">Nucleotide-binding</keyword>
<dbReference type="GO" id="GO:0005524">
    <property type="term" value="F:ATP binding"/>
    <property type="evidence" value="ECO:0007669"/>
    <property type="project" value="UniProtKB-KW"/>
</dbReference>
<dbReference type="GO" id="GO:0006164">
    <property type="term" value="P:purine nucleotide biosynthetic process"/>
    <property type="evidence" value="ECO:0007669"/>
    <property type="project" value="UniProtKB-KW"/>
</dbReference>
<proteinExistence type="predicted"/>
<feature type="compositionally biased region" description="Basic and acidic residues" evidence="5">
    <location>
        <begin position="1"/>
        <end position="17"/>
    </location>
</feature>
<accession>A0A2G9UGE8</accession>